<evidence type="ECO:0000256" key="2">
    <source>
        <dbReference type="ARBA" id="ARBA00022723"/>
    </source>
</evidence>
<keyword evidence="6" id="KW-0238">DNA-binding</keyword>
<dbReference type="SMART" id="SM00430">
    <property type="entry name" value="HOLI"/>
    <property type="match status" value="1"/>
</dbReference>
<evidence type="ECO:0000313" key="13">
    <source>
        <dbReference type="EMBL" id="KAG5451591.1"/>
    </source>
</evidence>
<dbReference type="PRINTS" id="PR00047">
    <property type="entry name" value="STROIDFINGER"/>
</dbReference>
<dbReference type="PANTHER" id="PTHR24086">
    <property type="entry name" value="NUCLEAR RECEPTOR SUBFAMILY 5 GROUP A"/>
    <property type="match status" value="1"/>
</dbReference>
<organism evidence="13 14">
    <name type="scientific">Clonorchis sinensis</name>
    <name type="common">Chinese liver fluke</name>
    <dbReference type="NCBI Taxonomy" id="79923"/>
    <lineage>
        <taxon>Eukaryota</taxon>
        <taxon>Metazoa</taxon>
        <taxon>Spiralia</taxon>
        <taxon>Lophotrochozoa</taxon>
        <taxon>Platyhelminthes</taxon>
        <taxon>Trematoda</taxon>
        <taxon>Digenea</taxon>
        <taxon>Opisthorchiida</taxon>
        <taxon>Opisthorchiata</taxon>
        <taxon>Opisthorchiidae</taxon>
        <taxon>Clonorchis</taxon>
    </lineage>
</organism>
<comment type="caution">
    <text evidence="13">The sequence shown here is derived from an EMBL/GenBank/DDBJ whole genome shotgun (WGS) entry which is preliminary data.</text>
</comment>
<dbReference type="GO" id="GO:0004879">
    <property type="term" value="F:nuclear receptor activity"/>
    <property type="evidence" value="ECO:0007669"/>
    <property type="project" value="InterPro"/>
</dbReference>
<feature type="region of interest" description="Disordered" evidence="10">
    <location>
        <begin position="950"/>
        <end position="979"/>
    </location>
</feature>
<proteinExistence type="predicted"/>
<dbReference type="Gene3D" id="1.10.565.10">
    <property type="entry name" value="Retinoid X Receptor"/>
    <property type="match status" value="1"/>
</dbReference>
<comment type="subcellular location">
    <subcellularLocation>
        <location evidence="1">Nucleus</location>
    </subcellularLocation>
</comment>
<feature type="region of interest" description="Disordered" evidence="10">
    <location>
        <begin position="1071"/>
        <end position="1105"/>
    </location>
</feature>
<evidence type="ECO:0000259" key="12">
    <source>
        <dbReference type="PROSITE" id="PS51843"/>
    </source>
</evidence>
<dbReference type="Pfam" id="PF00105">
    <property type="entry name" value="zf-C4"/>
    <property type="match status" value="1"/>
</dbReference>
<evidence type="ECO:0000256" key="1">
    <source>
        <dbReference type="ARBA" id="ARBA00004123"/>
    </source>
</evidence>
<keyword evidence="5" id="KW-0805">Transcription regulation</keyword>
<dbReference type="FunFam" id="3.30.50.10:FF:000006">
    <property type="entry name" value="Nuclear receptor subfamily 5 group A member"/>
    <property type="match status" value="1"/>
</dbReference>
<dbReference type="InterPro" id="IPR013088">
    <property type="entry name" value="Znf_NHR/GATA"/>
</dbReference>
<feature type="compositionally biased region" description="Polar residues" evidence="10">
    <location>
        <begin position="384"/>
        <end position="401"/>
    </location>
</feature>
<evidence type="ECO:0000313" key="14">
    <source>
        <dbReference type="Proteomes" id="UP000286415"/>
    </source>
</evidence>
<reference evidence="13 14" key="2">
    <citation type="journal article" date="2021" name="Genomics">
        <title>High-quality reference genome for Clonorchis sinensis.</title>
        <authorList>
            <person name="Young N.D."/>
            <person name="Stroehlein A.J."/>
            <person name="Kinkar L."/>
            <person name="Wang T."/>
            <person name="Sohn W.M."/>
            <person name="Chang B.C.H."/>
            <person name="Kaur P."/>
            <person name="Weisz D."/>
            <person name="Dudchenko O."/>
            <person name="Aiden E.L."/>
            <person name="Korhonen P.K."/>
            <person name="Gasser R.B."/>
        </authorList>
    </citation>
    <scope>NUCLEOTIDE SEQUENCE [LARGE SCALE GENOMIC DNA]</scope>
    <source>
        <strain evidence="13">Cs-k2</strain>
    </source>
</reference>
<dbReference type="InterPro" id="IPR016355">
    <property type="entry name" value="NR5-like"/>
</dbReference>
<dbReference type="SUPFAM" id="SSF57716">
    <property type="entry name" value="Glucocorticoid receptor-like (DNA-binding domain)"/>
    <property type="match status" value="1"/>
</dbReference>
<dbReference type="PANTHER" id="PTHR24086:SF15">
    <property type="entry name" value="NUCLEAR HORMONE RECEPTOR FTZ-F1"/>
    <property type="match status" value="1"/>
</dbReference>
<dbReference type="GO" id="GO:0009755">
    <property type="term" value="P:hormone-mediated signaling pathway"/>
    <property type="evidence" value="ECO:0007669"/>
    <property type="project" value="TreeGrafter"/>
</dbReference>
<gene>
    <name evidence="13" type="ORF">CSKR_110873</name>
</gene>
<feature type="compositionally biased region" description="Low complexity" evidence="10">
    <location>
        <begin position="522"/>
        <end position="531"/>
    </location>
</feature>
<dbReference type="GO" id="GO:0009888">
    <property type="term" value="P:tissue development"/>
    <property type="evidence" value="ECO:0007669"/>
    <property type="project" value="TreeGrafter"/>
</dbReference>
<feature type="compositionally biased region" description="Acidic residues" evidence="10">
    <location>
        <begin position="678"/>
        <end position="690"/>
    </location>
</feature>
<dbReference type="InterPro" id="IPR000536">
    <property type="entry name" value="Nucl_hrmn_rcpt_lig-bd"/>
</dbReference>
<feature type="region of interest" description="Disordered" evidence="10">
    <location>
        <begin position="522"/>
        <end position="542"/>
    </location>
</feature>
<evidence type="ECO:0000256" key="9">
    <source>
        <dbReference type="ARBA" id="ARBA00023242"/>
    </source>
</evidence>
<reference evidence="13 14" key="1">
    <citation type="journal article" date="2018" name="Biotechnol. Adv.">
        <title>Improved genomic resources and new bioinformatic workflow for the carcinogenic parasite Clonorchis sinensis: Biotechnological implications.</title>
        <authorList>
            <person name="Wang D."/>
            <person name="Korhonen P.K."/>
            <person name="Gasser R.B."/>
            <person name="Young N.D."/>
        </authorList>
    </citation>
    <scope>NUCLEOTIDE SEQUENCE [LARGE SCALE GENOMIC DNA]</scope>
    <source>
        <strain evidence="13">Cs-k2</strain>
    </source>
</reference>
<feature type="region of interest" description="Disordered" evidence="10">
    <location>
        <begin position="1212"/>
        <end position="1231"/>
    </location>
</feature>
<dbReference type="InterPro" id="IPR001628">
    <property type="entry name" value="Znf_hrmn_rcpt"/>
</dbReference>
<accession>A0A8T1MS60</accession>
<dbReference type="PROSITE" id="PS51030">
    <property type="entry name" value="NUCLEAR_REC_DBD_2"/>
    <property type="match status" value="1"/>
</dbReference>
<keyword evidence="4" id="KW-0862">Zinc</keyword>
<dbReference type="SUPFAM" id="SSF48508">
    <property type="entry name" value="Nuclear receptor ligand-binding domain"/>
    <property type="match status" value="1"/>
</dbReference>
<feature type="region of interest" description="Disordered" evidence="10">
    <location>
        <begin position="613"/>
        <end position="702"/>
    </location>
</feature>
<dbReference type="InterPro" id="IPR035500">
    <property type="entry name" value="NHR-like_dom_sf"/>
</dbReference>
<dbReference type="PROSITE" id="PS00031">
    <property type="entry name" value="NUCLEAR_REC_DBD_1"/>
    <property type="match status" value="1"/>
</dbReference>
<dbReference type="PROSITE" id="PS51843">
    <property type="entry name" value="NR_LBD"/>
    <property type="match status" value="1"/>
</dbReference>
<keyword evidence="8 13" id="KW-0675">Receptor</keyword>
<dbReference type="Pfam" id="PF00104">
    <property type="entry name" value="Hormone_recep"/>
    <property type="match status" value="1"/>
</dbReference>
<feature type="domain" description="Nuclear receptor" evidence="11">
    <location>
        <begin position="80"/>
        <end position="155"/>
    </location>
</feature>
<evidence type="ECO:0000256" key="7">
    <source>
        <dbReference type="ARBA" id="ARBA00023163"/>
    </source>
</evidence>
<dbReference type="GO" id="GO:0008270">
    <property type="term" value="F:zinc ion binding"/>
    <property type="evidence" value="ECO:0007669"/>
    <property type="project" value="UniProtKB-KW"/>
</dbReference>
<feature type="domain" description="NR LBD" evidence="12">
    <location>
        <begin position="863"/>
        <end position="1155"/>
    </location>
</feature>
<evidence type="ECO:0000256" key="4">
    <source>
        <dbReference type="ARBA" id="ARBA00022833"/>
    </source>
</evidence>
<keyword evidence="7" id="KW-0804">Transcription</keyword>
<keyword evidence="3" id="KW-0863">Zinc-finger</keyword>
<dbReference type="AlphaFoldDB" id="A0A8T1MS60"/>
<protein>
    <submittedName>
        <fullName evidence="13">Nuclear receptor sub 5 group A member 2</fullName>
    </submittedName>
</protein>
<evidence type="ECO:0000256" key="10">
    <source>
        <dbReference type="SAM" id="MobiDB-lite"/>
    </source>
</evidence>
<keyword evidence="14" id="KW-1185">Reference proteome</keyword>
<dbReference type="Proteomes" id="UP000286415">
    <property type="component" value="Unassembled WGS sequence"/>
</dbReference>
<feature type="compositionally biased region" description="Low complexity" evidence="10">
    <location>
        <begin position="954"/>
        <end position="974"/>
    </location>
</feature>
<keyword evidence="2" id="KW-0479">Metal-binding</keyword>
<evidence type="ECO:0000259" key="11">
    <source>
        <dbReference type="PROSITE" id="PS51030"/>
    </source>
</evidence>
<keyword evidence="9" id="KW-0539">Nucleus</keyword>
<evidence type="ECO:0000256" key="3">
    <source>
        <dbReference type="ARBA" id="ARBA00022771"/>
    </source>
</evidence>
<dbReference type="Gene3D" id="3.30.50.10">
    <property type="entry name" value="Erythroid Transcription Factor GATA-1, subunit A"/>
    <property type="match status" value="1"/>
</dbReference>
<dbReference type="SMART" id="SM00399">
    <property type="entry name" value="ZnF_C4"/>
    <property type="match status" value="1"/>
</dbReference>
<dbReference type="EMBL" id="NIRI02000042">
    <property type="protein sequence ID" value="KAG5451591.1"/>
    <property type="molecule type" value="Genomic_DNA"/>
</dbReference>
<evidence type="ECO:0000256" key="6">
    <source>
        <dbReference type="ARBA" id="ARBA00023125"/>
    </source>
</evidence>
<sequence>MFGSSPSHADQPSTAVKMIALQDRAFCSGPKTFNEDSLSVDSYEIASGLDCADPSSPLDSARNQVACSQRNSSADIHLSCERCPICGDRVSGYHYGLPTCESCKGFFKRTVQNKKEYHCTEQGNCVIDRIHRKRCAHCRFQKCLAVGMRVEAVRKDRMRGGRSRRARVPYNIGRVSSHSVESVSATQFSSGKSCPDELHAFSVPSPIHRSASSELCSATSNNKSRVIGALGLDSTSSSIKPGLTRLSQCSLSSDVLCSLPHNVVGSKRLVADKSLEQSIRNADHSSQNVGTALANNLLAHWPSTTEVAEGTEQSSWSSAAMAIAAAAAVAAASVSNSLVQGVNTSNGSTPPSTDIPGTVSIKTECLSPCHTPYSTTPPSTSSTKMATESTLPQFPNSSSASKRCRFSGPDHVFPTGTLISCLPHSNNNTSNKPLPAYPPPPHAYRQLSTPYDFNQSLTNLSHQIRHSTSDESWSHSSQLPQHALDSSAVANVQFTGSHVQDIRSRHSVSGYPVFPTSRPPATACPTTFFPPDQHPNESTVRRSVSLTSPYVNTDVSSMRSQYSHTSFSHSRDRTIPDSHVPSSLSFGANLKSPHLVSTSPACVTPTSGSNYPRLITAHTTGPPESLSFVSELQGATGEAPNRSLSDATGASGESVESDIDLEQENQYTTDSEEHDHDYEDDEDEDDDDYDSSSSSDEPSSADAVRYVSYGTNESKLATDCSFNSVGQSFGGNNNNKGLFRKVPLNLPQLFNAAADHDQKLNELIQQFLPQIKIHLSELRTTKENPQTSPDTQSCINGLGHGPIKHEPDIVTSSNKLSTPEPVFTADGIPSSTVSSTASTLQQSFMNDGFHCLVTDSTVNCPPSQLKGLTNGAAVQDKYTASVTERLLCSLCCLLENCLFYLVDWMGQTELFKMIPVGDKIQLLNSSWSEIILLEYLHCYLTHCQDNRSTNPIAHHTSPSDPTSHPGSSPGGSSSRVSNLPHSVSRDVCDLMDSTLNCFLNDTEFRRKLDDLVAEFERLRLDRKELTCLKFLVLFNPAKHDLVLESSHQHVLRVQGKLSRFLLRRSRRSTRPSAFQSPLDTTELSSTAQWPSSGAPQREVEPKTWDNSTTSRFSRVLLQLSEVKYLAFQIESYLLTRYRNGKIPQESLLIEMLLNKRCRPQFTAHSSSTTSYGQMSELSMNVISVSGHSNNAYHPGSITSLNCPTDMKPTPTAATTSFSQFDESINPTSVLS</sequence>
<dbReference type="OrthoDB" id="5984981at2759"/>
<feature type="region of interest" description="Disordered" evidence="10">
    <location>
        <begin position="371"/>
        <end position="402"/>
    </location>
</feature>
<dbReference type="GO" id="GO:0000978">
    <property type="term" value="F:RNA polymerase II cis-regulatory region sequence-specific DNA binding"/>
    <property type="evidence" value="ECO:0007669"/>
    <property type="project" value="TreeGrafter"/>
</dbReference>
<name>A0A8T1MS60_CLOSI</name>
<evidence type="ECO:0000256" key="5">
    <source>
        <dbReference type="ARBA" id="ARBA00023015"/>
    </source>
</evidence>
<dbReference type="CDD" id="cd07167">
    <property type="entry name" value="NR_DBD_Lrh-1_like"/>
    <property type="match status" value="1"/>
</dbReference>
<evidence type="ECO:0000256" key="8">
    <source>
        <dbReference type="ARBA" id="ARBA00023170"/>
    </source>
</evidence>
<feature type="compositionally biased region" description="Polar residues" evidence="10">
    <location>
        <begin position="1071"/>
        <end position="1094"/>
    </location>
</feature>
<dbReference type="GO" id="GO:0090575">
    <property type="term" value="C:RNA polymerase II transcription regulator complex"/>
    <property type="evidence" value="ECO:0007669"/>
    <property type="project" value="TreeGrafter"/>
</dbReference>
<feature type="compositionally biased region" description="Low complexity" evidence="10">
    <location>
        <begin position="371"/>
        <end position="383"/>
    </location>
</feature>